<sequence>MSLAGQTPGQASTANSLLLITFTDILAGLIGEQLTTRILRSAWGNDASDRAGKEFKNE</sequence>
<dbReference type="RefSeq" id="WP_161984274.1">
    <property type="nucleotide sequence ID" value="NZ_AP021884.1"/>
</dbReference>
<accession>A0A512L9W1</accession>
<proteinExistence type="predicted"/>
<comment type="caution">
    <text evidence="1">The sequence shown here is derived from an EMBL/GenBank/DDBJ whole genome shotgun (WGS) entry which is preliminary data.</text>
</comment>
<dbReference type="EMBL" id="BKAD01000027">
    <property type="protein sequence ID" value="GEP31257.1"/>
    <property type="molecule type" value="Genomic_DNA"/>
</dbReference>
<evidence type="ECO:0000313" key="2">
    <source>
        <dbReference type="Proteomes" id="UP000321337"/>
    </source>
</evidence>
<keyword evidence="2" id="KW-1185">Reference proteome</keyword>
<dbReference type="Proteomes" id="UP000321337">
    <property type="component" value="Unassembled WGS sequence"/>
</dbReference>
<reference evidence="1 2" key="1">
    <citation type="submission" date="2019-07" db="EMBL/GenBank/DDBJ databases">
        <title>Whole genome shotgun sequence of Thiobacillus plumbophilus NBRC 107929.</title>
        <authorList>
            <person name="Hosoyama A."/>
            <person name="Uohara A."/>
            <person name="Ohji S."/>
            <person name="Ichikawa N."/>
        </authorList>
    </citation>
    <scope>NUCLEOTIDE SEQUENCE [LARGE SCALE GENOMIC DNA]</scope>
    <source>
        <strain evidence="1 2">NBRC 107929</strain>
    </source>
</reference>
<gene>
    <name evidence="1" type="ORF">TPL01_23950</name>
</gene>
<evidence type="ECO:0000313" key="1">
    <source>
        <dbReference type="EMBL" id="GEP31257.1"/>
    </source>
</evidence>
<protein>
    <submittedName>
        <fullName evidence="1">Uncharacterized protein</fullName>
    </submittedName>
</protein>
<dbReference type="AlphaFoldDB" id="A0A512L9W1"/>
<name>A0A512L9W1_9PROT</name>
<organism evidence="1 2">
    <name type="scientific">Sulfuriferula plumbiphila</name>
    <dbReference type="NCBI Taxonomy" id="171865"/>
    <lineage>
        <taxon>Bacteria</taxon>
        <taxon>Pseudomonadati</taxon>
        <taxon>Pseudomonadota</taxon>
        <taxon>Betaproteobacteria</taxon>
        <taxon>Nitrosomonadales</taxon>
        <taxon>Sulfuricellaceae</taxon>
        <taxon>Sulfuriferula</taxon>
    </lineage>
</organism>